<sequence length="66" mass="7799">MKKILEAWIEQKIKFDSEMEYLTFYHDLKNGKKAYEVVSEEKCSDGSVVVHLLRQYNNNKFPKAGE</sequence>
<accession>A0A8S5N7T3</accession>
<protein>
    <submittedName>
        <fullName evidence="1">BRICHOS domain protein</fullName>
    </submittedName>
</protein>
<dbReference type="EMBL" id="BK015077">
    <property type="protein sequence ID" value="DAD90123.1"/>
    <property type="molecule type" value="Genomic_DNA"/>
</dbReference>
<proteinExistence type="predicted"/>
<reference evidence="1" key="1">
    <citation type="journal article" date="2021" name="Proc. Natl. Acad. Sci. U.S.A.">
        <title>A Catalog of Tens of Thousands of Viruses from Human Metagenomes Reveals Hidden Associations with Chronic Diseases.</title>
        <authorList>
            <person name="Tisza M.J."/>
            <person name="Buck C.B."/>
        </authorList>
    </citation>
    <scope>NUCLEOTIDE SEQUENCE</scope>
    <source>
        <strain evidence="1">CtnN38</strain>
    </source>
</reference>
<name>A0A8S5N7T3_9CAUD</name>
<evidence type="ECO:0000313" key="1">
    <source>
        <dbReference type="EMBL" id="DAD90123.1"/>
    </source>
</evidence>
<organism evidence="1">
    <name type="scientific">Siphoviridae sp. ctnN38</name>
    <dbReference type="NCBI Taxonomy" id="2826455"/>
    <lineage>
        <taxon>Viruses</taxon>
        <taxon>Duplodnaviria</taxon>
        <taxon>Heunggongvirae</taxon>
        <taxon>Uroviricota</taxon>
        <taxon>Caudoviricetes</taxon>
    </lineage>
</organism>